<dbReference type="PANTHER" id="PTHR43820:SF2">
    <property type="entry name" value="ABC TRANSPORTER ATP-BINDING PROTEIN"/>
    <property type="match status" value="1"/>
</dbReference>
<sequence>MLLEVKDLVAGYDGSRVLNGVNLSLDTGESVAVLGRNGVGKTTLMESIMGLVRPSSGQVLINGIDLARKPPSALAKAGVGIVPQGRRVFASLTVEEHLLISARKRGEWTVKSVMELMPRLGERRTNLGSQLSGGEQQMLAIGRALVGNPKLLVLDEPSDGLAPAVVGQVGDVLTRLRSTGLAVLIVEQDLRLAFDVAERVLVMQKGEIVHSSSTAEFRADGKRAHALLGVG</sequence>
<keyword evidence="5" id="KW-0029">Amino-acid transport</keyword>
<keyword evidence="3" id="KW-0547">Nucleotide-binding</keyword>
<dbReference type="STRING" id="1577474.GA0111570_11531"/>
<dbReference type="OrthoDB" id="9776369at2"/>
<evidence type="ECO:0000313" key="8">
    <source>
        <dbReference type="Proteomes" id="UP000199086"/>
    </source>
</evidence>
<evidence type="ECO:0000256" key="5">
    <source>
        <dbReference type="ARBA" id="ARBA00022970"/>
    </source>
</evidence>
<dbReference type="SMART" id="SM00382">
    <property type="entry name" value="AAA"/>
    <property type="match status" value="1"/>
</dbReference>
<dbReference type="Proteomes" id="UP000199086">
    <property type="component" value="Unassembled WGS sequence"/>
</dbReference>
<protein>
    <submittedName>
        <fullName evidence="7">Amino acid/amide ABC transporter ATP-binding protein 2, HAAT family</fullName>
    </submittedName>
</protein>
<dbReference type="GO" id="GO:0016887">
    <property type="term" value="F:ATP hydrolysis activity"/>
    <property type="evidence" value="ECO:0007669"/>
    <property type="project" value="InterPro"/>
</dbReference>
<evidence type="ECO:0000256" key="3">
    <source>
        <dbReference type="ARBA" id="ARBA00022741"/>
    </source>
</evidence>
<evidence type="ECO:0000313" key="7">
    <source>
        <dbReference type="EMBL" id="SDC03730.1"/>
    </source>
</evidence>
<dbReference type="CDD" id="cd03224">
    <property type="entry name" value="ABC_TM1139_LivF_branched"/>
    <property type="match status" value="1"/>
</dbReference>
<name>A0A1G6IBD7_9ACTN</name>
<dbReference type="RefSeq" id="WP_092613659.1">
    <property type="nucleotide sequence ID" value="NZ_FMYF01000015.1"/>
</dbReference>
<evidence type="ECO:0000259" key="6">
    <source>
        <dbReference type="PROSITE" id="PS50893"/>
    </source>
</evidence>
<dbReference type="Gene3D" id="3.40.50.300">
    <property type="entry name" value="P-loop containing nucleotide triphosphate hydrolases"/>
    <property type="match status" value="1"/>
</dbReference>
<evidence type="ECO:0000256" key="1">
    <source>
        <dbReference type="ARBA" id="ARBA00005417"/>
    </source>
</evidence>
<dbReference type="GO" id="GO:0005524">
    <property type="term" value="F:ATP binding"/>
    <property type="evidence" value="ECO:0007669"/>
    <property type="project" value="UniProtKB-KW"/>
</dbReference>
<evidence type="ECO:0000256" key="2">
    <source>
        <dbReference type="ARBA" id="ARBA00022448"/>
    </source>
</evidence>
<comment type="similarity">
    <text evidence="1">Belongs to the ABC transporter superfamily.</text>
</comment>
<dbReference type="EMBL" id="FMYF01000015">
    <property type="protein sequence ID" value="SDC03730.1"/>
    <property type="molecule type" value="Genomic_DNA"/>
</dbReference>
<dbReference type="SUPFAM" id="SSF52540">
    <property type="entry name" value="P-loop containing nucleoside triphosphate hydrolases"/>
    <property type="match status" value="1"/>
</dbReference>
<keyword evidence="4 7" id="KW-0067">ATP-binding</keyword>
<evidence type="ECO:0000256" key="4">
    <source>
        <dbReference type="ARBA" id="ARBA00022840"/>
    </source>
</evidence>
<dbReference type="PROSITE" id="PS50893">
    <property type="entry name" value="ABC_TRANSPORTER_2"/>
    <property type="match status" value="1"/>
</dbReference>
<dbReference type="GO" id="GO:0015807">
    <property type="term" value="P:L-amino acid transport"/>
    <property type="evidence" value="ECO:0007669"/>
    <property type="project" value="TreeGrafter"/>
</dbReference>
<keyword evidence="2" id="KW-0813">Transport</keyword>
<dbReference type="InterPro" id="IPR003439">
    <property type="entry name" value="ABC_transporter-like_ATP-bd"/>
</dbReference>
<dbReference type="PROSITE" id="PS00211">
    <property type="entry name" value="ABC_TRANSPORTER_1"/>
    <property type="match status" value="1"/>
</dbReference>
<dbReference type="AlphaFoldDB" id="A0A1G6IBD7"/>
<proteinExistence type="inferred from homology"/>
<reference evidence="7 8" key="1">
    <citation type="submission" date="2016-06" db="EMBL/GenBank/DDBJ databases">
        <authorList>
            <person name="Olsen C.W."/>
            <person name="Carey S."/>
            <person name="Hinshaw L."/>
            <person name="Karasin A.I."/>
        </authorList>
    </citation>
    <scope>NUCLEOTIDE SEQUENCE [LARGE SCALE GENOMIC DNA]</scope>
    <source>
        <strain evidence="7 8">LZ-22</strain>
    </source>
</reference>
<dbReference type="InterPro" id="IPR017871">
    <property type="entry name" value="ABC_transporter-like_CS"/>
</dbReference>
<dbReference type="InterPro" id="IPR027417">
    <property type="entry name" value="P-loop_NTPase"/>
</dbReference>
<gene>
    <name evidence="7" type="ORF">GA0111570_11531</name>
</gene>
<dbReference type="InterPro" id="IPR003593">
    <property type="entry name" value="AAA+_ATPase"/>
</dbReference>
<dbReference type="PANTHER" id="PTHR43820">
    <property type="entry name" value="HIGH-AFFINITY BRANCHED-CHAIN AMINO ACID TRANSPORT ATP-BINDING PROTEIN LIVF"/>
    <property type="match status" value="1"/>
</dbReference>
<keyword evidence="8" id="KW-1185">Reference proteome</keyword>
<dbReference type="InterPro" id="IPR052156">
    <property type="entry name" value="BCAA_Transport_ATP-bd_LivF"/>
</dbReference>
<dbReference type="GO" id="GO:0015658">
    <property type="term" value="F:branched-chain amino acid transmembrane transporter activity"/>
    <property type="evidence" value="ECO:0007669"/>
    <property type="project" value="TreeGrafter"/>
</dbReference>
<accession>A0A1G6IBD7</accession>
<feature type="domain" description="ABC transporter" evidence="6">
    <location>
        <begin position="3"/>
        <end position="230"/>
    </location>
</feature>
<dbReference type="Pfam" id="PF00005">
    <property type="entry name" value="ABC_tran"/>
    <property type="match status" value="1"/>
</dbReference>
<organism evidence="7 8">
    <name type="scientific">Raineyella antarctica</name>
    <dbReference type="NCBI Taxonomy" id="1577474"/>
    <lineage>
        <taxon>Bacteria</taxon>
        <taxon>Bacillati</taxon>
        <taxon>Actinomycetota</taxon>
        <taxon>Actinomycetes</taxon>
        <taxon>Propionibacteriales</taxon>
        <taxon>Propionibacteriaceae</taxon>
        <taxon>Raineyella</taxon>
    </lineage>
</organism>